<name>A0ABS1TEK3_9CLOT</name>
<reference evidence="6 7" key="1">
    <citation type="submission" date="2021-01" db="EMBL/GenBank/DDBJ databases">
        <title>Genome public.</title>
        <authorList>
            <person name="Liu C."/>
            <person name="Sun Q."/>
        </authorList>
    </citation>
    <scope>NUCLEOTIDE SEQUENCE [LARGE SCALE GENOMIC DNA]</scope>
    <source>
        <strain evidence="6 7">YIM B02515</strain>
    </source>
</reference>
<dbReference type="SUPFAM" id="SSF88946">
    <property type="entry name" value="Sigma2 domain of RNA polymerase sigma factors"/>
    <property type="match status" value="1"/>
</dbReference>
<dbReference type="RefSeq" id="WP_202750560.1">
    <property type="nucleotide sequence ID" value="NZ_JAESWC010000018.1"/>
</dbReference>
<dbReference type="PANTHER" id="PTHR30385">
    <property type="entry name" value="SIGMA FACTOR F FLAGELLAR"/>
    <property type="match status" value="1"/>
</dbReference>
<dbReference type="Proteomes" id="UP000632377">
    <property type="component" value="Unassembled WGS sequence"/>
</dbReference>
<dbReference type="Gene3D" id="1.10.1740.10">
    <property type="match status" value="1"/>
</dbReference>
<dbReference type="InterPro" id="IPR007627">
    <property type="entry name" value="RNA_pol_sigma70_r2"/>
</dbReference>
<proteinExistence type="predicted"/>
<dbReference type="InterPro" id="IPR013325">
    <property type="entry name" value="RNA_pol_sigma_r2"/>
</dbReference>
<keyword evidence="3" id="KW-0238">DNA-binding</keyword>
<keyword evidence="7" id="KW-1185">Reference proteome</keyword>
<sequence>MNHYEIESCVMKAKNGNQEDLLKILQQYKPFIFKTARNFNIRNYDINDLEQIGYMAIINALSKYRAGSCTFSSYVYESIKNAFRYTARQNSKHENSLSLNSVQDPYGRAEEYINCIDSQVSIEETVLSCEESKAMKKAVAKLPPQDMEFVSMVYYEGLSLKNYAKKKGLTYYEARKKKNFVLGKLENHFKQ</sequence>
<dbReference type="Gene3D" id="1.10.10.10">
    <property type="entry name" value="Winged helix-like DNA-binding domain superfamily/Winged helix DNA-binding domain"/>
    <property type="match status" value="1"/>
</dbReference>
<evidence type="ECO:0000256" key="4">
    <source>
        <dbReference type="ARBA" id="ARBA00023163"/>
    </source>
</evidence>
<evidence type="ECO:0000259" key="5">
    <source>
        <dbReference type="Pfam" id="PF04542"/>
    </source>
</evidence>
<organism evidence="6 7">
    <name type="scientific">Clostridium rhizosphaerae</name>
    <dbReference type="NCBI Taxonomy" id="2803861"/>
    <lineage>
        <taxon>Bacteria</taxon>
        <taxon>Bacillati</taxon>
        <taxon>Bacillota</taxon>
        <taxon>Clostridia</taxon>
        <taxon>Eubacteriales</taxon>
        <taxon>Clostridiaceae</taxon>
        <taxon>Clostridium</taxon>
    </lineage>
</organism>
<dbReference type="NCBIfam" id="TIGR02937">
    <property type="entry name" value="sigma70-ECF"/>
    <property type="match status" value="1"/>
</dbReference>
<dbReference type="SUPFAM" id="SSF88659">
    <property type="entry name" value="Sigma3 and sigma4 domains of RNA polymerase sigma factors"/>
    <property type="match status" value="1"/>
</dbReference>
<evidence type="ECO:0000256" key="3">
    <source>
        <dbReference type="ARBA" id="ARBA00023125"/>
    </source>
</evidence>
<dbReference type="InterPro" id="IPR014284">
    <property type="entry name" value="RNA_pol_sigma-70_dom"/>
</dbReference>
<protein>
    <submittedName>
        <fullName evidence="6">Sigma-70 family RNA polymerase sigma factor</fullName>
    </submittedName>
</protein>
<evidence type="ECO:0000256" key="1">
    <source>
        <dbReference type="ARBA" id="ARBA00023015"/>
    </source>
</evidence>
<keyword evidence="1" id="KW-0805">Transcription regulation</keyword>
<evidence type="ECO:0000313" key="7">
    <source>
        <dbReference type="Proteomes" id="UP000632377"/>
    </source>
</evidence>
<feature type="domain" description="RNA polymerase sigma-70 region 2" evidence="5">
    <location>
        <begin position="25"/>
        <end position="91"/>
    </location>
</feature>
<gene>
    <name evidence="6" type="ORF">JK636_19075</name>
</gene>
<dbReference type="PANTHER" id="PTHR30385:SF4">
    <property type="entry name" value="RNA POLYMERASE SIGMA-E FACTOR"/>
    <property type="match status" value="1"/>
</dbReference>
<evidence type="ECO:0000313" key="6">
    <source>
        <dbReference type="EMBL" id="MBL4937813.1"/>
    </source>
</evidence>
<dbReference type="InterPro" id="IPR036388">
    <property type="entry name" value="WH-like_DNA-bd_sf"/>
</dbReference>
<dbReference type="InterPro" id="IPR013324">
    <property type="entry name" value="RNA_pol_sigma_r3/r4-like"/>
</dbReference>
<accession>A0ABS1TEK3</accession>
<dbReference type="EMBL" id="JAESWC010000018">
    <property type="protein sequence ID" value="MBL4937813.1"/>
    <property type="molecule type" value="Genomic_DNA"/>
</dbReference>
<keyword evidence="2" id="KW-0731">Sigma factor</keyword>
<keyword evidence="4" id="KW-0804">Transcription</keyword>
<dbReference type="Pfam" id="PF04542">
    <property type="entry name" value="Sigma70_r2"/>
    <property type="match status" value="1"/>
</dbReference>
<comment type="caution">
    <text evidence="6">The sequence shown here is derived from an EMBL/GenBank/DDBJ whole genome shotgun (WGS) entry which is preliminary data.</text>
</comment>
<evidence type="ECO:0000256" key="2">
    <source>
        <dbReference type="ARBA" id="ARBA00023082"/>
    </source>
</evidence>